<evidence type="ECO:0000313" key="7">
    <source>
        <dbReference type="Proteomes" id="UP000023152"/>
    </source>
</evidence>
<dbReference type="Proteomes" id="UP000023152">
    <property type="component" value="Unassembled WGS sequence"/>
</dbReference>
<keyword evidence="5" id="KW-1133">Transmembrane helix</keyword>
<dbReference type="EMBL" id="ASPP01045053">
    <property type="protein sequence ID" value="ETN99061.1"/>
    <property type="molecule type" value="Genomic_DNA"/>
</dbReference>
<keyword evidence="2" id="KW-0547">Nucleotide-binding</keyword>
<dbReference type="OrthoDB" id="28737at2759"/>
<dbReference type="PRINTS" id="PR00775">
    <property type="entry name" value="HEATSHOCK90"/>
</dbReference>
<keyword evidence="5" id="KW-0472">Membrane</keyword>
<keyword evidence="7" id="KW-1185">Reference proteome</keyword>
<evidence type="ECO:0000256" key="1">
    <source>
        <dbReference type="ARBA" id="ARBA00008239"/>
    </source>
</evidence>
<accession>X6LD58</accession>
<dbReference type="GO" id="GO:0051082">
    <property type="term" value="F:unfolded protein binding"/>
    <property type="evidence" value="ECO:0007669"/>
    <property type="project" value="InterPro"/>
</dbReference>
<evidence type="ECO:0000256" key="3">
    <source>
        <dbReference type="ARBA" id="ARBA00022840"/>
    </source>
</evidence>
<dbReference type="SUPFAM" id="SSF55874">
    <property type="entry name" value="ATPase domain of HSP90 chaperone/DNA topoisomerase II/histidine kinase"/>
    <property type="match status" value="1"/>
</dbReference>
<dbReference type="GO" id="GO:0140662">
    <property type="term" value="F:ATP-dependent protein folding chaperone"/>
    <property type="evidence" value="ECO:0007669"/>
    <property type="project" value="InterPro"/>
</dbReference>
<dbReference type="InterPro" id="IPR001404">
    <property type="entry name" value="Hsp90_fam"/>
</dbReference>
<dbReference type="Pfam" id="PF00183">
    <property type="entry name" value="HSP90"/>
    <property type="match status" value="1"/>
</dbReference>
<proteinExistence type="inferred from homology"/>
<comment type="caution">
    <text evidence="6">The sequence shown here is derived from an EMBL/GenBank/DDBJ whole genome shotgun (WGS) entry which is preliminary data.</text>
</comment>
<keyword evidence="5" id="KW-0812">Transmembrane</keyword>
<protein>
    <submittedName>
        <fullName evidence="6">Heat shock protein 90</fullName>
    </submittedName>
</protein>
<sequence length="364" mass="42573">MTNAVYSSELISNESNALDKVRYVSPTNPEVFDKDKKFKIEVLPDPDEKLLLIRYTGIGMMKVNVVNNLGTIAIIGTKQLIEDQFVGFYSAYLMSERVVVISDNDDDEQHLCESTASGTFRVCVDGDNPYKIKRETEINLNLDNCANFCKGKTIKEIIKKLSQFIAFPVNLLTIKEKEKVYVFVFYPFLIYVHTVGGKCFYFFFLRQEKNFFLFRKQEIPNDEMTCLKVVLFLANTIDEYNANQLREYAEKKLIRKIKEKEKLTEKNKKRSWHKGKKKSSEAVEWLTRRVHLLWANMERIMKAFQALMALSIFFYCKGDKTICRSFLFPEFCFFLIFNLIFERKLAPSSSSQQSILYFILCKNS</sequence>
<organism evidence="6 7">
    <name type="scientific">Reticulomyxa filosa</name>
    <dbReference type="NCBI Taxonomy" id="46433"/>
    <lineage>
        <taxon>Eukaryota</taxon>
        <taxon>Sar</taxon>
        <taxon>Rhizaria</taxon>
        <taxon>Retaria</taxon>
        <taxon>Foraminifera</taxon>
        <taxon>Monothalamids</taxon>
        <taxon>Reticulomyxidae</taxon>
        <taxon>Reticulomyxa</taxon>
    </lineage>
</organism>
<evidence type="ECO:0000313" key="6">
    <source>
        <dbReference type="EMBL" id="ETN99061.1"/>
    </source>
</evidence>
<evidence type="ECO:0000256" key="2">
    <source>
        <dbReference type="ARBA" id="ARBA00022741"/>
    </source>
</evidence>
<dbReference type="InterPro" id="IPR020575">
    <property type="entry name" value="Hsp90_N"/>
</dbReference>
<feature type="transmembrane region" description="Helical" evidence="5">
    <location>
        <begin position="180"/>
        <end position="204"/>
    </location>
</feature>
<reference evidence="6 7" key="1">
    <citation type="journal article" date="2013" name="Curr. Biol.">
        <title>The Genome of the Foraminiferan Reticulomyxa filosa.</title>
        <authorList>
            <person name="Glockner G."/>
            <person name="Hulsmann N."/>
            <person name="Schleicher M."/>
            <person name="Noegel A.A."/>
            <person name="Eichinger L."/>
            <person name="Gallinger C."/>
            <person name="Pawlowski J."/>
            <person name="Sierra R."/>
            <person name="Euteneuer U."/>
            <person name="Pillet L."/>
            <person name="Moustafa A."/>
            <person name="Platzer M."/>
            <person name="Groth M."/>
            <person name="Szafranski K."/>
            <person name="Schliwa M."/>
        </authorList>
    </citation>
    <scope>NUCLEOTIDE SEQUENCE [LARGE SCALE GENOMIC DNA]</scope>
</reference>
<dbReference type="GO" id="GO:0005524">
    <property type="term" value="F:ATP binding"/>
    <property type="evidence" value="ECO:0007669"/>
    <property type="project" value="UniProtKB-KW"/>
</dbReference>
<evidence type="ECO:0000256" key="4">
    <source>
        <dbReference type="ARBA" id="ARBA00023186"/>
    </source>
</evidence>
<gene>
    <name evidence="6" type="ORF">RFI_38426</name>
</gene>
<dbReference type="PANTHER" id="PTHR11528">
    <property type="entry name" value="HEAT SHOCK PROTEIN 90 FAMILY MEMBER"/>
    <property type="match status" value="1"/>
</dbReference>
<keyword evidence="3" id="KW-0067">ATP-binding</keyword>
<dbReference type="AlphaFoldDB" id="X6LD58"/>
<keyword evidence="6" id="KW-0346">Stress response</keyword>
<dbReference type="Gene3D" id="3.30.565.10">
    <property type="entry name" value="Histidine kinase-like ATPase, C-terminal domain"/>
    <property type="match status" value="1"/>
</dbReference>
<keyword evidence="4" id="KW-0143">Chaperone</keyword>
<dbReference type="GO" id="GO:0016887">
    <property type="term" value="F:ATP hydrolysis activity"/>
    <property type="evidence" value="ECO:0007669"/>
    <property type="project" value="InterPro"/>
</dbReference>
<comment type="similarity">
    <text evidence="1">Belongs to the heat shock protein 90 family.</text>
</comment>
<dbReference type="InterPro" id="IPR036890">
    <property type="entry name" value="HATPase_C_sf"/>
</dbReference>
<name>X6LD58_RETFI</name>
<evidence type="ECO:0000256" key="5">
    <source>
        <dbReference type="SAM" id="Phobius"/>
    </source>
</evidence>